<dbReference type="CDD" id="cd00751">
    <property type="entry name" value="thiolase"/>
    <property type="match status" value="1"/>
</dbReference>
<reference evidence="7" key="1">
    <citation type="submission" date="2024-05" db="EMBL/GenBank/DDBJ databases">
        <title>Whole genome shotgun sequence of Streptomyces hydrogenans NBRC 13475.</title>
        <authorList>
            <person name="Komaki H."/>
            <person name="Tamura T."/>
        </authorList>
    </citation>
    <scope>NUCLEOTIDE SEQUENCE</scope>
    <source>
        <strain evidence="7">NBRC 13475</strain>
    </source>
</reference>
<keyword evidence="3 4" id="KW-0012">Acyltransferase</keyword>
<dbReference type="InterPro" id="IPR020617">
    <property type="entry name" value="Thiolase_C"/>
</dbReference>
<evidence type="ECO:0000259" key="6">
    <source>
        <dbReference type="Pfam" id="PF02803"/>
    </source>
</evidence>
<comment type="similarity">
    <text evidence="1 4">Belongs to the thiolase-like superfamily. Thiolase family.</text>
</comment>
<sequence length="404" mass="42215">MSTEAYVYDAIRTPRGRGKANGSLHGTKPIDLVTGLIHETLRRFPDLDASAVDDIVLGVVSPLGDQGADIARTAALLAGLPDTVAGVQENRFCASGLEAVNMAAMKVRSGWEDLVLAGGVESMSRVPMGSDGGAWALDPMTSLETAFAPQGIGADLIATIEGFSRRDVDEYAALSQERAATAWKEGRFARSVVPVVDRAGLTVLDHDEFMRPGTTADSLARLKPSFKDIGELGGFDAVALQKYHWVEEIDHVHHAGNSSGIVDGASLVAVGSKEIGERYGLAPRARIVAAAVSGSEPTIMLTGPAPAARKALAKAGLTIDDIDLIEINEAFAAVVLRFVKDMGVSLDKVNVNGGAIALGHPLGATGAIILGTLVDELERQDKRYGLATLCVGGGMGIATIVERV</sequence>
<dbReference type="InterPro" id="IPR020616">
    <property type="entry name" value="Thiolase_N"/>
</dbReference>
<dbReference type="PIRSF" id="PIRSF000429">
    <property type="entry name" value="Ac-CoA_Ac_transf"/>
    <property type="match status" value="1"/>
</dbReference>
<dbReference type="Gene3D" id="3.40.47.10">
    <property type="match status" value="2"/>
</dbReference>
<organism evidence="7 8">
    <name type="scientific">Streptomyces hydrogenans</name>
    <dbReference type="NCBI Taxonomy" id="1873719"/>
    <lineage>
        <taxon>Bacteria</taxon>
        <taxon>Bacillati</taxon>
        <taxon>Actinomycetota</taxon>
        <taxon>Actinomycetes</taxon>
        <taxon>Kitasatosporales</taxon>
        <taxon>Streptomycetaceae</taxon>
        <taxon>Streptomyces</taxon>
    </lineage>
</organism>
<dbReference type="PROSITE" id="PS00099">
    <property type="entry name" value="THIOLASE_3"/>
    <property type="match status" value="1"/>
</dbReference>
<evidence type="ECO:0000259" key="5">
    <source>
        <dbReference type="Pfam" id="PF00108"/>
    </source>
</evidence>
<evidence type="ECO:0000313" key="7">
    <source>
        <dbReference type="EMBL" id="GHI27480.1"/>
    </source>
</evidence>
<dbReference type="InterPro" id="IPR016039">
    <property type="entry name" value="Thiolase-like"/>
</dbReference>
<dbReference type="Pfam" id="PF00108">
    <property type="entry name" value="Thiolase_N"/>
    <property type="match status" value="1"/>
</dbReference>
<dbReference type="EMBL" id="BNDW01000117">
    <property type="protein sequence ID" value="GHI27480.1"/>
    <property type="molecule type" value="Genomic_DNA"/>
</dbReference>
<dbReference type="PANTHER" id="PTHR43365:SF1">
    <property type="entry name" value="ACETYL-COA C-ACYLTRANSFERASE"/>
    <property type="match status" value="1"/>
</dbReference>
<dbReference type="RefSeq" id="WP_226652917.1">
    <property type="nucleotide sequence ID" value="NZ_BNDW01000117.1"/>
</dbReference>
<feature type="domain" description="Thiolase C-terminal" evidence="6">
    <location>
        <begin position="282"/>
        <end position="403"/>
    </location>
</feature>
<dbReference type="InterPro" id="IPR002155">
    <property type="entry name" value="Thiolase"/>
</dbReference>
<feature type="domain" description="Thiolase N-terminal" evidence="5">
    <location>
        <begin position="6"/>
        <end position="231"/>
    </location>
</feature>
<dbReference type="NCBIfam" id="NF006090">
    <property type="entry name" value="PRK08242.1"/>
    <property type="match status" value="1"/>
</dbReference>
<name>A0ABQ3PR25_9ACTN</name>
<dbReference type="InterPro" id="IPR020613">
    <property type="entry name" value="Thiolase_CS"/>
</dbReference>
<evidence type="ECO:0000256" key="1">
    <source>
        <dbReference type="ARBA" id="ARBA00010982"/>
    </source>
</evidence>
<protein>
    <submittedName>
        <fullName evidence="7">Acetyl-CoA acetyltransferase</fullName>
    </submittedName>
</protein>
<accession>A0ABQ3PR25</accession>
<gene>
    <name evidence="7" type="ORF">Shyd_88510</name>
</gene>
<dbReference type="Pfam" id="PF02803">
    <property type="entry name" value="Thiolase_C"/>
    <property type="match status" value="1"/>
</dbReference>
<dbReference type="PANTHER" id="PTHR43365">
    <property type="entry name" value="BLR7806 PROTEIN"/>
    <property type="match status" value="1"/>
</dbReference>
<dbReference type="NCBIfam" id="TIGR01930">
    <property type="entry name" value="AcCoA-C-Actrans"/>
    <property type="match status" value="1"/>
</dbReference>
<evidence type="ECO:0000313" key="8">
    <source>
        <dbReference type="Proteomes" id="UP001052739"/>
    </source>
</evidence>
<dbReference type="Proteomes" id="UP001052739">
    <property type="component" value="Unassembled WGS sequence"/>
</dbReference>
<comment type="caution">
    <text evidence="7">The sequence shown here is derived from an EMBL/GenBank/DDBJ whole genome shotgun (WGS) entry which is preliminary data.</text>
</comment>
<dbReference type="SUPFAM" id="SSF53901">
    <property type="entry name" value="Thiolase-like"/>
    <property type="match status" value="2"/>
</dbReference>
<proteinExistence type="inferred from homology"/>
<dbReference type="PROSITE" id="PS00737">
    <property type="entry name" value="THIOLASE_2"/>
    <property type="match status" value="1"/>
</dbReference>
<evidence type="ECO:0000256" key="3">
    <source>
        <dbReference type="ARBA" id="ARBA00023315"/>
    </source>
</evidence>
<keyword evidence="8" id="KW-1185">Reference proteome</keyword>
<dbReference type="InterPro" id="IPR020610">
    <property type="entry name" value="Thiolase_AS"/>
</dbReference>
<keyword evidence="2 4" id="KW-0808">Transferase</keyword>
<evidence type="ECO:0000256" key="4">
    <source>
        <dbReference type="RuleBase" id="RU003557"/>
    </source>
</evidence>
<evidence type="ECO:0000256" key="2">
    <source>
        <dbReference type="ARBA" id="ARBA00022679"/>
    </source>
</evidence>